<feature type="coiled-coil region" evidence="6">
    <location>
        <begin position="192"/>
        <end position="233"/>
    </location>
</feature>
<evidence type="ECO:0000256" key="7">
    <source>
        <dbReference type="SAM" id="MobiDB-lite"/>
    </source>
</evidence>
<feature type="compositionally biased region" description="Low complexity" evidence="7">
    <location>
        <begin position="1270"/>
        <end position="1289"/>
    </location>
</feature>
<feature type="compositionally biased region" description="Low complexity" evidence="7">
    <location>
        <begin position="1169"/>
        <end position="1259"/>
    </location>
</feature>
<proteinExistence type="inferred from homology"/>
<feature type="region of interest" description="Disordered" evidence="7">
    <location>
        <begin position="893"/>
        <end position="1371"/>
    </location>
</feature>
<evidence type="ECO:0000256" key="5">
    <source>
        <dbReference type="ARBA" id="ARBA00023273"/>
    </source>
</evidence>
<evidence type="ECO:0000256" key="6">
    <source>
        <dbReference type="SAM" id="Coils"/>
    </source>
</evidence>
<keyword evidence="3 6" id="KW-0175">Coiled coil</keyword>
<dbReference type="InterPro" id="IPR021656">
    <property type="entry name" value="C2-C2_1"/>
</dbReference>
<dbReference type="OrthoDB" id="2133912at2759"/>
<dbReference type="Proteomes" id="UP000320333">
    <property type="component" value="Unassembled WGS sequence"/>
</dbReference>
<evidence type="ECO:0000256" key="3">
    <source>
        <dbReference type="ARBA" id="ARBA00023054"/>
    </source>
</evidence>
<dbReference type="GO" id="GO:0005856">
    <property type="term" value="C:cytoskeleton"/>
    <property type="evidence" value="ECO:0007669"/>
    <property type="project" value="UniProtKB-ARBA"/>
</dbReference>
<feature type="compositionally biased region" description="Polar residues" evidence="7">
    <location>
        <begin position="893"/>
        <end position="906"/>
    </location>
</feature>
<dbReference type="Pfam" id="PF11618">
    <property type="entry name" value="C2-C2_1"/>
    <property type="match status" value="1"/>
</dbReference>
<dbReference type="SUPFAM" id="SSF49562">
    <property type="entry name" value="C2 domain (Calcium/lipid-binding domain, CaLB)"/>
    <property type="match status" value="2"/>
</dbReference>
<evidence type="ECO:0000256" key="1">
    <source>
        <dbReference type="ARBA" id="ARBA00004138"/>
    </source>
</evidence>
<feature type="coiled-coil region" evidence="6">
    <location>
        <begin position="85"/>
        <end position="119"/>
    </location>
</feature>
<dbReference type="InterPro" id="IPR000008">
    <property type="entry name" value="C2_dom"/>
</dbReference>
<evidence type="ECO:0000259" key="8">
    <source>
        <dbReference type="PROSITE" id="PS50004"/>
    </source>
</evidence>
<dbReference type="CDD" id="cd00030">
    <property type="entry name" value="C2"/>
    <property type="match status" value="1"/>
</dbReference>
<feature type="compositionally biased region" description="Basic and acidic residues" evidence="7">
    <location>
        <begin position="1031"/>
        <end position="1122"/>
    </location>
</feature>
<keyword evidence="4" id="KW-0969">Cilium</keyword>
<dbReference type="Pfam" id="PF18111">
    <property type="entry name" value="RPGR1_C"/>
    <property type="match status" value="1"/>
</dbReference>
<protein>
    <recommendedName>
        <fullName evidence="8">C2 domain-containing protein</fullName>
    </recommendedName>
</protein>
<feature type="domain" description="C2" evidence="8">
    <location>
        <begin position="730"/>
        <end position="854"/>
    </location>
</feature>
<feature type="region of interest" description="Disordered" evidence="7">
    <location>
        <begin position="62"/>
        <end position="82"/>
    </location>
</feature>
<evidence type="ECO:0000313" key="10">
    <source>
        <dbReference type="Proteomes" id="UP000320333"/>
    </source>
</evidence>
<reference evidence="9 10" key="1">
    <citation type="journal article" date="2019" name="Sci. Rep.">
        <title>Comparative genomics of chytrid fungi reveal insights into the obligate biotrophic and pathogenic lifestyle of Synchytrium endobioticum.</title>
        <authorList>
            <person name="van de Vossenberg B.T.L.H."/>
            <person name="Warris S."/>
            <person name="Nguyen H.D.T."/>
            <person name="van Gent-Pelzer M.P.E."/>
            <person name="Joly D.L."/>
            <person name="van de Geest H.C."/>
            <person name="Bonants P.J.M."/>
            <person name="Smith D.S."/>
            <person name="Levesque C.A."/>
            <person name="van der Lee T.A.J."/>
        </authorList>
    </citation>
    <scope>NUCLEOTIDE SEQUENCE [LARGE SCALE GENOMIC DNA]</scope>
    <source>
        <strain evidence="9 10">CBS 675.73</strain>
    </source>
</reference>
<evidence type="ECO:0000313" key="9">
    <source>
        <dbReference type="EMBL" id="TPX75087.1"/>
    </source>
</evidence>
<dbReference type="GO" id="GO:1905515">
    <property type="term" value="P:non-motile cilium assembly"/>
    <property type="evidence" value="ECO:0007669"/>
    <property type="project" value="TreeGrafter"/>
</dbReference>
<feature type="compositionally biased region" description="Basic and acidic residues" evidence="7">
    <location>
        <begin position="1130"/>
        <end position="1141"/>
    </location>
</feature>
<feature type="compositionally biased region" description="Basic and acidic residues" evidence="7">
    <location>
        <begin position="945"/>
        <end position="957"/>
    </location>
</feature>
<dbReference type="Gene3D" id="2.60.40.150">
    <property type="entry name" value="C2 domain"/>
    <property type="match status" value="3"/>
</dbReference>
<comment type="caution">
    <text evidence="9">The sequence shown here is derived from an EMBL/GenBank/DDBJ whole genome shotgun (WGS) entry which is preliminary data.</text>
</comment>
<feature type="compositionally biased region" description="Basic and acidic residues" evidence="7">
    <location>
        <begin position="918"/>
        <end position="936"/>
    </location>
</feature>
<dbReference type="PANTHER" id="PTHR14240:SF1">
    <property type="entry name" value="PROTEIN FANTOM-RELATED"/>
    <property type="match status" value="1"/>
</dbReference>
<dbReference type="PROSITE" id="PS50004">
    <property type="entry name" value="C2"/>
    <property type="match status" value="1"/>
</dbReference>
<keyword evidence="5" id="KW-0966">Cell projection</keyword>
<evidence type="ECO:0000256" key="4">
    <source>
        <dbReference type="ARBA" id="ARBA00023069"/>
    </source>
</evidence>
<comment type="subcellular location">
    <subcellularLocation>
        <location evidence="1">Cell projection</location>
        <location evidence="1">Cilium</location>
    </subcellularLocation>
</comment>
<feature type="compositionally biased region" description="Polar residues" evidence="7">
    <location>
        <begin position="169"/>
        <end position="187"/>
    </location>
</feature>
<dbReference type="STRING" id="246404.A0A507FJ30"/>
<evidence type="ECO:0000256" key="2">
    <source>
        <dbReference type="ARBA" id="ARBA00006042"/>
    </source>
</evidence>
<dbReference type="InterPro" id="IPR035892">
    <property type="entry name" value="C2_domain_sf"/>
</dbReference>
<sequence>MSMARAQSASLGAFGAGRTDKRVDDELYSLRDENLILKKKLNQQDDRAKKLTTKVQRLSEDLLRNKEHGDASPNDGLKLGRSKPIKGEFKNIEEAYDLIENLRDQMKELTKENTVTRNKMQYFRTLHEAETRRRTPYDHIPPRIQGQSTKKRLHQGLTVHAKPARHASAKSSRAGSPEMHNQNQPHVSQEELEKLEEMNGMLRLKLNETDAEMERLKQELARSSQGFERDQQQHDVDRAALQLELSESRKRERDLSSRFDSLDERFRAMMEAHHEALRVSDELNADLKEERRRGVEMEHELKRVLSDGQENSELHEIIQDLREEKRLLEQEQQNLLSAQFGRDREEEYQNEIEELRENLRRHIQDLTKHLDEKKALHDENDSLKEHLREMQEDKRESDRHMFEIQQELDELREKMNFFCKNGEVDLSEIEEALSIVRLRRERGISLDFLMEAEELYADKELLQDLRVQYADCIHELEKVRKLLYLQEHINKDYKLEVEELSRKMEAMKNGYELRLEEDSRLLDLRSNKIAHLEGQLKSIVYGTAKIPGEIEKAREEDDDVVELATGQNLVEIHIESALISDDGLYHVRKLGFDMEDPSKLTTFIHYDFFEFETQVSPMGLGQKPMFNCTSKYKVYTDDFFLQYLQSKNTVFHLAVSNGLESFNIATCAVIMKELTDPDRTDRLRYYADLISTHDGKAIIGKLDFGLRVRLPMAQAIRSFKERTVALNLLTVSDKEVTSRRFRPRADTNDLVLRIIQCKQLRQPPGRVPAVFASFQFYIHETIVTDTVRNSTSPMINFFRILPLPMTSDLDRYLRTSSLTIMILDDNDGLEDFEYGSCTIPLLPLALGERIHDEYYLNDGFGAQKSKLTISLEWSKPYKLNLVPLISQLDDAVQSSGGRSHKAVNSQDDAESETNDSSSRQEKAKSDKDSEAMENHKSGAASSDGQHSKPDTAKDRKSAALAALSTIDEPSTPSEQTHGGHSADHAGNSENHHGMKEGQKSKSHDLIANETSSKHKQDGDKHAGSLDLPTKGMDEPSKNDNEAKSEGKLHQSLDRVKSEGKTHGSNKSVKDGDSKDEGALKDGRGKSESRKSSKKSLTDETDDHKGSSKELKKSGKGSKDSVKASKSSVKRSKESVKKRSSDSDAGSTSSSERSDSKASKSESNTDSESKQSQASQSSTSGTSKSSSSSNSTTTTSESNSNSKESKNSKSSNSSSENLTRTSSSSTENKSSDSLNSSDTSNSSTNPSGGSTSGSTSSASTVKPSKHKPAPSLSSNSNSTQQSSTSTILTSSERDLFAKPSISDSDSSASSKKSSNSKSKSTASVSDKSASSRDDDNRDEDVAFSPPVLSHSSASERDFSEESDSSTAENTPSHTLTLRIDKVLFKTASPKTVRLLQNVHQFFVSFEFLNVPAQELETEFPLHPFKNEQNRHTLTRMLNSRDSRDSCILFTIVSEPTEDSDPDAECEDIAFARLDLVEVAEKGSDSVHRELQIWDSNGDILMGTLHIHIKGCSVLAECLE</sequence>
<dbReference type="PANTHER" id="PTHR14240">
    <property type="entry name" value="RETINITIS PIGMENTOSA GTPASE REGULATOR-INTERACTING PROTEIN"/>
    <property type="match status" value="1"/>
</dbReference>
<organism evidence="9 10">
    <name type="scientific">Chytriomyces confervae</name>
    <dbReference type="NCBI Taxonomy" id="246404"/>
    <lineage>
        <taxon>Eukaryota</taxon>
        <taxon>Fungi</taxon>
        <taxon>Fungi incertae sedis</taxon>
        <taxon>Chytridiomycota</taxon>
        <taxon>Chytridiomycota incertae sedis</taxon>
        <taxon>Chytridiomycetes</taxon>
        <taxon>Chytridiales</taxon>
        <taxon>Chytriomycetaceae</taxon>
        <taxon>Chytriomyces</taxon>
    </lineage>
</organism>
<comment type="similarity">
    <text evidence="2">Belongs to the RPGRIP1 family.</text>
</comment>
<feature type="coiled-coil region" evidence="6">
    <location>
        <begin position="280"/>
        <end position="421"/>
    </location>
</feature>
<keyword evidence="10" id="KW-1185">Reference proteome</keyword>
<accession>A0A507FJ30</accession>
<feature type="compositionally biased region" description="Low complexity" evidence="7">
    <location>
        <begin position="1296"/>
        <end position="1327"/>
    </location>
</feature>
<feature type="region of interest" description="Disordered" evidence="7">
    <location>
        <begin position="158"/>
        <end position="190"/>
    </location>
</feature>
<dbReference type="InterPro" id="IPR041091">
    <property type="entry name" value="RPGRIP1_C"/>
</dbReference>
<name>A0A507FJ30_9FUNG</name>
<dbReference type="InterPro" id="IPR031139">
    <property type="entry name" value="RPGRIP1_fam"/>
</dbReference>
<dbReference type="EMBL" id="QEAP01000096">
    <property type="protein sequence ID" value="TPX75087.1"/>
    <property type="molecule type" value="Genomic_DNA"/>
</dbReference>
<feature type="compositionally biased region" description="Basic and acidic residues" evidence="7">
    <location>
        <begin position="989"/>
        <end position="1023"/>
    </location>
</feature>
<feature type="compositionally biased region" description="Polar residues" evidence="7">
    <location>
        <begin position="967"/>
        <end position="978"/>
    </location>
</feature>
<dbReference type="GO" id="GO:0035869">
    <property type="term" value="C:ciliary transition zone"/>
    <property type="evidence" value="ECO:0007669"/>
    <property type="project" value="TreeGrafter"/>
</dbReference>
<gene>
    <name evidence="9" type="ORF">CcCBS67573_g03652</name>
</gene>